<organism evidence="1 2">
    <name type="scientific">Prorocentrum cordatum</name>
    <dbReference type="NCBI Taxonomy" id="2364126"/>
    <lineage>
        <taxon>Eukaryota</taxon>
        <taxon>Sar</taxon>
        <taxon>Alveolata</taxon>
        <taxon>Dinophyceae</taxon>
        <taxon>Prorocentrales</taxon>
        <taxon>Prorocentraceae</taxon>
        <taxon>Prorocentrum</taxon>
    </lineage>
</organism>
<name>A0ABN9QIQ2_9DINO</name>
<dbReference type="EMBL" id="CAUYUJ010003343">
    <property type="protein sequence ID" value="CAK0804937.1"/>
    <property type="molecule type" value="Genomic_DNA"/>
</dbReference>
<gene>
    <name evidence="1" type="ORF">PCOR1329_LOCUS11607</name>
</gene>
<dbReference type="Proteomes" id="UP001189429">
    <property type="component" value="Unassembled WGS sequence"/>
</dbReference>
<evidence type="ECO:0000313" key="1">
    <source>
        <dbReference type="EMBL" id="CAK0804937.1"/>
    </source>
</evidence>
<keyword evidence="2" id="KW-1185">Reference proteome</keyword>
<comment type="caution">
    <text evidence="1">The sequence shown here is derived from an EMBL/GenBank/DDBJ whole genome shotgun (WGS) entry which is preliminary data.</text>
</comment>
<accession>A0ABN9QIQ2</accession>
<evidence type="ECO:0000313" key="2">
    <source>
        <dbReference type="Proteomes" id="UP001189429"/>
    </source>
</evidence>
<protein>
    <submittedName>
        <fullName evidence="1">Uncharacterized protein</fullName>
    </submittedName>
</protein>
<sequence length="77" mass="8773">KKFGGRCSEVDFVHFRLTHKQGHTTGGRWNISQLGGFTDKWDTLLYVSAKGMFEADLRRHNVNPESCAACFAHRLPH</sequence>
<proteinExistence type="predicted"/>
<feature type="non-terminal residue" evidence="1">
    <location>
        <position position="1"/>
    </location>
</feature>
<reference evidence="1" key="1">
    <citation type="submission" date="2023-10" db="EMBL/GenBank/DDBJ databases">
        <authorList>
            <person name="Chen Y."/>
            <person name="Shah S."/>
            <person name="Dougan E. K."/>
            <person name="Thang M."/>
            <person name="Chan C."/>
        </authorList>
    </citation>
    <scope>NUCLEOTIDE SEQUENCE [LARGE SCALE GENOMIC DNA]</scope>
</reference>